<protein>
    <submittedName>
        <fullName evidence="1">Uncharacterized protein</fullName>
    </submittedName>
</protein>
<dbReference type="BioCyc" id="LINT1085541:G11IQ-5768-MONOMER"/>
<evidence type="ECO:0000313" key="1">
    <source>
        <dbReference type="EMBL" id="EMY22342.1"/>
    </source>
</evidence>
<name>N1UBW1_LEPIR</name>
<dbReference type="EMBL" id="AHNY02000308">
    <property type="protein sequence ID" value="EMY22342.1"/>
    <property type="molecule type" value="Genomic_DNA"/>
</dbReference>
<proteinExistence type="predicted"/>
<gene>
    <name evidence="1" type="ORF">LEP1GSC115_0092</name>
</gene>
<accession>N1UBW1</accession>
<dbReference type="AlphaFoldDB" id="N1UBW1"/>
<reference evidence="1 2" key="1">
    <citation type="submission" date="2013-02" db="EMBL/GenBank/DDBJ databases">
        <authorList>
            <person name="Harkins D.M."/>
            <person name="Durkin A.S."/>
            <person name="Brinkac L.M."/>
            <person name="Haft D.H."/>
            <person name="Selengut J.D."/>
            <person name="Sanka R."/>
            <person name="DePew J."/>
            <person name="Purushe J."/>
            <person name="Picardeau M."/>
            <person name="Werts C."/>
            <person name="Goarant C."/>
            <person name="Vinetz J.M."/>
            <person name="Sutton G.G."/>
            <person name="Nierman W.C."/>
            <person name="Fouts D.E."/>
        </authorList>
    </citation>
    <scope>NUCLEOTIDE SEQUENCE [LARGE SCALE GENOMIC DNA]</scope>
    <source>
        <strain evidence="1 2">200703203</strain>
    </source>
</reference>
<comment type="caution">
    <text evidence="1">The sequence shown here is derived from an EMBL/GenBank/DDBJ whole genome shotgun (WGS) entry which is preliminary data.</text>
</comment>
<organism evidence="1 2">
    <name type="scientific">Leptospira interrogans serovar Australis str. 200703203</name>
    <dbReference type="NCBI Taxonomy" id="1085541"/>
    <lineage>
        <taxon>Bacteria</taxon>
        <taxon>Pseudomonadati</taxon>
        <taxon>Spirochaetota</taxon>
        <taxon>Spirochaetia</taxon>
        <taxon>Leptospirales</taxon>
        <taxon>Leptospiraceae</taxon>
        <taxon>Leptospira</taxon>
    </lineage>
</organism>
<sequence>MFQKIIITLSLLLYYNCLYKIQEENFQDLSGIWEVYVSLVSEDLQTNKT</sequence>
<dbReference type="Proteomes" id="UP000012220">
    <property type="component" value="Unassembled WGS sequence"/>
</dbReference>
<evidence type="ECO:0000313" key="2">
    <source>
        <dbReference type="Proteomes" id="UP000012220"/>
    </source>
</evidence>